<feature type="transmembrane region" description="Helical" evidence="1">
    <location>
        <begin position="138"/>
        <end position="162"/>
    </location>
</feature>
<dbReference type="OrthoDB" id="2985014at2759"/>
<accession>A0A3P7LI48</accession>
<protein>
    <recommendedName>
        <fullName evidence="4">Major facilitator superfamily (MFS) profile domain-containing protein</fullName>
    </recommendedName>
</protein>
<feature type="non-terminal residue" evidence="2">
    <location>
        <position position="1"/>
    </location>
</feature>
<dbReference type="Pfam" id="PF07690">
    <property type="entry name" value="MFS_1"/>
    <property type="match status" value="1"/>
</dbReference>
<dbReference type="InterPro" id="IPR011701">
    <property type="entry name" value="MFS"/>
</dbReference>
<dbReference type="GO" id="GO:0022857">
    <property type="term" value="F:transmembrane transporter activity"/>
    <property type="evidence" value="ECO:0007669"/>
    <property type="project" value="InterPro"/>
</dbReference>
<keyword evidence="1" id="KW-0812">Transmembrane</keyword>
<dbReference type="SUPFAM" id="SSF103473">
    <property type="entry name" value="MFS general substrate transporter"/>
    <property type="match status" value="1"/>
</dbReference>
<feature type="transmembrane region" description="Helical" evidence="1">
    <location>
        <begin position="12"/>
        <end position="31"/>
    </location>
</feature>
<feature type="transmembrane region" description="Helical" evidence="1">
    <location>
        <begin position="174"/>
        <end position="193"/>
    </location>
</feature>
<dbReference type="Proteomes" id="UP000270094">
    <property type="component" value="Unassembled WGS sequence"/>
</dbReference>
<feature type="transmembrane region" description="Helical" evidence="1">
    <location>
        <begin position="106"/>
        <end position="126"/>
    </location>
</feature>
<dbReference type="GO" id="GO:0016020">
    <property type="term" value="C:membrane"/>
    <property type="evidence" value="ECO:0007669"/>
    <property type="project" value="TreeGrafter"/>
</dbReference>
<evidence type="ECO:0000256" key="1">
    <source>
        <dbReference type="SAM" id="Phobius"/>
    </source>
</evidence>
<dbReference type="PANTHER" id="PTHR45757:SF11">
    <property type="entry name" value="MAJOR FACILITATOR SUPERFAMILY (MFS) PROFILE DOMAIN-CONTAINING PROTEIN"/>
    <property type="match status" value="1"/>
</dbReference>
<dbReference type="PANTHER" id="PTHR45757">
    <property type="entry name" value="PROTEIN CBG23364-RELATED"/>
    <property type="match status" value="1"/>
</dbReference>
<organism evidence="2 3">
    <name type="scientific">Strongylus vulgaris</name>
    <name type="common">Blood worm</name>
    <dbReference type="NCBI Taxonomy" id="40348"/>
    <lineage>
        <taxon>Eukaryota</taxon>
        <taxon>Metazoa</taxon>
        <taxon>Ecdysozoa</taxon>
        <taxon>Nematoda</taxon>
        <taxon>Chromadorea</taxon>
        <taxon>Rhabditida</taxon>
        <taxon>Rhabditina</taxon>
        <taxon>Rhabditomorpha</taxon>
        <taxon>Strongyloidea</taxon>
        <taxon>Strongylidae</taxon>
        <taxon>Strongylus</taxon>
    </lineage>
</organism>
<dbReference type="EMBL" id="UYYB01103441">
    <property type="protein sequence ID" value="VDM78952.1"/>
    <property type="molecule type" value="Genomic_DNA"/>
</dbReference>
<dbReference type="InterPro" id="IPR036259">
    <property type="entry name" value="MFS_trans_sf"/>
</dbReference>
<keyword evidence="1" id="KW-0472">Membrane</keyword>
<reference evidence="2 3" key="1">
    <citation type="submission" date="2018-11" db="EMBL/GenBank/DDBJ databases">
        <authorList>
            <consortium name="Pathogen Informatics"/>
        </authorList>
    </citation>
    <scope>NUCLEOTIDE SEQUENCE [LARGE SCALE GENOMIC DNA]</scope>
</reference>
<feature type="transmembrane region" description="Helical" evidence="1">
    <location>
        <begin position="51"/>
        <end position="68"/>
    </location>
</feature>
<proteinExistence type="predicted"/>
<name>A0A3P7LI48_STRVU</name>
<gene>
    <name evidence="2" type="ORF">SVUK_LOCUS13950</name>
</gene>
<evidence type="ECO:0000313" key="3">
    <source>
        <dbReference type="Proteomes" id="UP000270094"/>
    </source>
</evidence>
<feature type="transmembrane region" description="Helical" evidence="1">
    <location>
        <begin position="80"/>
        <end position="100"/>
    </location>
</feature>
<keyword evidence="3" id="KW-1185">Reference proteome</keyword>
<evidence type="ECO:0000313" key="2">
    <source>
        <dbReference type="EMBL" id="VDM78952.1"/>
    </source>
</evidence>
<sequence>YSYIIRDPCILGIWSSITGANLGFFAIFYYGPVYVNKILHLDVQSTGFATALPFILSAVVKLFAGPVSDRSSCVSERTRILIFTSVSQGFLAVFFLLMGLTTSASVAQIAYTAAIVFSGFNVVGSVKCAQLRARQHTHFVMAVVSCDACVITLLLPFVVTLICPDNTREQWSRLFFGISAIVVMANLPFLVLAQTGPAPWTMPAFLSSRRTAPVRKQGVTQVSTTEAGIDAPELLGAAPFLSKGLRGRELPATFGLFGVGFDGVEELRRLAGAEEGVV</sequence>
<dbReference type="Gene3D" id="1.20.1250.20">
    <property type="entry name" value="MFS general substrate transporter like domains"/>
    <property type="match status" value="1"/>
</dbReference>
<keyword evidence="1" id="KW-1133">Transmembrane helix</keyword>
<dbReference type="AlphaFoldDB" id="A0A3P7LI48"/>
<evidence type="ECO:0008006" key="4">
    <source>
        <dbReference type="Google" id="ProtNLM"/>
    </source>
</evidence>